<proteinExistence type="inferred from homology"/>
<keyword evidence="4 6" id="KW-0325">Glycoprotein</keyword>
<dbReference type="InterPro" id="IPR001548">
    <property type="entry name" value="Peptidase_M2"/>
</dbReference>
<feature type="disulfide bond" evidence="5">
    <location>
        <begin position="420"/>
        <end position="438"/>
    </location>
</feature>
<evidence type="ECO:0000256" key="8">
    <source>
        <dbReference type="SAM" id="SignalP"/>
    </source>
</evidence>
<comment type="similarity">
    <text evidence="1 5 6">Belongs to the peptidase M2 family.</text>
</comment>
<comment type="cofactor">
    <cofactor evidence="6">
        <name>Zn(2+)</name>
        <dbReference type="ChEBI" id="CHEBI:29105"/>
    </cofactor>
    <text evidence="6">Binds 1 zinc ion per subunit.</text>
</comment>
<feature type="signal peptide" evidence="8">
    <location>
        <begin position="1"/>
        <end position="18"/>
    </location>
</feature>
<protein>
    <recommendedName>
        <fullName evidence="6">Angiotensin-converting enzyme</fullName>
        <ecNumber evidence="6">3.4.-.-</ecNumber>
    </recommendedName>
</protein>
<feature type="transmembrane region" description="Helical" evidence="7">
    <location>
        <begin position="689"/>
        <end position="711"/>
    </location>
</feature>
<comment type="caution">
    <text evidence="5">Lacks conserved residue(s) required for the propagation of feature annotation.</text>
</comment>
<dbReference type="SUPFAM" id="SSF55486">
    <property type="entry name" value="Metalloproteases ('zincins'), catalytic domain"/>
    <property type="match status" value="1"/>
</dbReference>
<dbReference type="PANTHER" id="PTHR10514:SF45">
    <property type="entry name" value="ANGIOTENSIN-CONVERTING ENZYME"/>
    <property type="match status" value="1"/>
</dbReference>
<gene>
    <name evidence="9" type="ORF">JYU34_004062</name>
</gene>
<keyword evidence="2 8" id="KW-0732">Signal</keyword>
<evidence type="ECO:0000313" key="10">
    <source>
        <dbReference type="Proteomes" id="UP000823941"/>
    </source>
</evidence>
<reference evidence="9 10" key="1">
    <citation type="submission" date="2021-06" db="EMBL/GenBank/DDBJ databases">
        <title>A haploid diamondback moth (Plutella xylostella L.) genome assembly resolves 31 chromosomes and identifies a diamide resistance mutation.</title>
        <authorList>
            <person name="Ward C.M."/>
            <person name="Perry K.D."/>
            <person name="Baker G."/>
            <person name="Powis K."/>
            <person name="Heckel D.G."/>
            <person name="Baxter S.W."/>
        </authorList>
    </citation>
    <scope>NUCLEOTIDE SEQUENCE [LARGE SCALE GENOMIC DNA]</scope>
    <source>
        <strain evidence="9 10">LV</strain>
        <tissue evidence="9">Single pupa</tissue>
    </source>
</reference>
<dbReference type="PANTHER" id="PTHR10514">
    <property type="entry name" value="ANGIOTENSIN-CONVERTING ENZYME"/>
    <property type="match status" value="1"/>
</dbReference>
<evidence type="ECO:0000256" key="6">
    <source>
        <dbReference type="RuleBase" id="RU361144"/>
    </source>
</evidence>
<keyword evidence="6" id="KW-0482">Metalloprotease</keyword>
<keyword evidence="6" id="KW-0862">Zinc</keyword>
<keyword evidence="6" id="KW-0645">Protease</keyword>
<keyword evidence="3 5" id="KW-1015">Disulfide bond</keyword>
<keyword evidence="6" id="KW-0121">Carboxypeptidase</keyword>
<organism evidence="9 10">
    <name type="scientific">Plutella xylostella</name>
    <name type="common">Diamondback moth</name>
    <name type="synonym">Plutella maculipennis</name>
    <dbReference type="NCBI Taxonomy" id="51655"/>
    <lineage>
        <taxon>Eukaryota</taxon>
        <taxon>Metazoa</taxon>
        <taxon>Ecdysozoa</taxon>
        <taxon>Arthropoda</taxon>
        <taxon>Hexapoda</taxon>
        <taxon>Insecta</taxon>
        <taxon>Pterygota</taxon>
        <taxon>Neoptera</taxon>
        <taxon>Endopterygota</taxon>
        <taxon>Lepidoptera</taxon>
        <taxon>Glossata</taxon>
        <taxon>Ditrysia</taxon>
        <taxon>Yponomeutoidea</taxon>
        <taxon>Plutellidae</taxon>
        <taxon>Plutella</taxon>
    </lineage>
</organism>
<evidence type="ECO:0000256" key="7">
    <source>
        <dbReference type="SAM" id="Phobius"/>
    </source>
</evidence>
<dbReference type="EMBL" id="JAHIBW010000006">
    <property type="protein sequence ID" value="KAG7309597.1"/>
    <property type="molecule type" value="Genomic_DNA"/>
</dbReference>
<accession>A0ABQ7QX31</accession>
<dbReference type="PROSITE" id="PS52011">
    <property type="entry name" value="PEPTIDASE_M2"/>
    <property type="match status" value="1"/>
</dbReference>
<evidence type="ECO:0000313" key="9">
    <source>
        <dbReference type="EMBL" id="KAG7309597.1"/>
    </source>
</evidence>
<dbReference type="CDD" id="cd06461">
    <property type="entry name" value="M2_ACE"/>
    <property type="match status" value="1"/>
</dbReference>
<keyword evidence="6" id="KW-0378">Hydrolase</keyword>
<dbReference type="PRINTS" id="PR00791">
    <property type="entry name" value="PEPDIPTASEA"/>
</dbReference>
<keyword evidence="6" id="KW-0479">Metal-binding</keyword>
<evidence type="ECO:0000256" key="1">
    <source>
        <dbReference type="ARBA" id="ARBA00008139"/>
    </source>
</evidence>
<dbReference type="Proteomes" id="UP000823941">
    <property type="component" value="Chromosome 6"/>
</dbReference>
<evidence type="ECO:0000256" key="5">
    <source>
        <dbReference type="PROSITE-ProRule" id="PRU01355"/>
    </source>
</evidence>
<dbReference type="EC" id="3.4.-.-" evidence="6"/>
<keyword evidence="7" id="KW-1133">Transmembrane helix</keyword>
<keyword evidence="7" id="KW-0812">Transmembrane</keyword>
<feature type="chain" id="PRO_5045832107" description="Angiotensin-converting enzyme" evidence="8">
    <location>
        <begin position="19"/>
        <end position="757"/>
    </location>
</feature>
<evidence type="ECO:0000256" key="4">
    <source>
        <dbReference type="ARBA" id="ARBA00023180"/>
    </source>
</evidence>
<comment type="caution">
    <text evidence="9">The sequence shown here is derived from an EMBL/GenBank/DDBJ whole genome shotgun (WGS) entry which is preliminary data.</text>
</comment>
<name>A0ABQ7QX31_PLUXY</name>
<keyword evidence="10" id="KW-1185">Reference proteome</keyword>
<sequence>MLLWLILCLSIIICIVQGVQFPSNAMSEVLSEEKSIPTRDGNNSDIDDGSRELDIDVVDEIREKKFLDDAMKAVLDPNSIISHSNYDIVSSFKNQLKTLDNANISLNAFMDEMDQLSLEVCKTSQAALWEYLKNINSEIEKNKMIQIAAEEDEIKKHYWNTLKKRYLSHELSLNDPTIRRKIRIIKERGINVQMPQSKLKEEIETMQRIWSRVTVCAYNSTCKLEDSARSMSDPYISFPDVIKIFKTSDDTDELVYYWKAFRDVTGKKIRPIFKEYVARMNSVAISENFTDAADMWQYAFEDDNFVKNVDRIWSEIKPLYDTLHRYVRGKLATHYKNDVSNGEGNIPAHYLGNLWAQDWQAIYPKVVAYPGFSRPQIQDNETITSKNLFDAIDEFHTSLGYESAKDSYEDIQEITSTANCLPSSHDMCDGVHYKIKWCGGGVSDVVTELSRAARLLGHVQYFKHYRNQPPLYRDGPIPGFHDAISDIVAVQLTTPEHLQTLNFVTTDATPEATMNHLLWQALEKLPLMGFAYVLDRWRWDVFGNSSLKDWNAHWWELRMKETGISAPVPRDENDLDAASKYHVVSHVQYITYLVSHVLEFQILLSLCRQRNHSGPLHECSLRGDREAGRKLSEGMALGASENWRSVLKSITGQTELSTEGILEYFAPLQKFLNEENLKMPADKYDFSKIASIVVGIGIVVLTVSVVIIYCVRKYNMCLGTFAACGIGRNGSLDIATHDMPQNKKEDLDSTRFCEDKV</sequence>
<evidence type="ECO:0000256" key="3">
    <source>
        <dbReference type="ARBA" id="ARBA00023157"/>
    </source>
</evidence>
<evidence type="ECO:0000256" key="2">
    <source>
        <dbReference type="ARBA" id="ARBA00022729"/>
    </source>
</evidence>
<keyword evidence="7" id="KW-0472">Membrane</keyword>
<dbReference type="Pfam" id="PF01401">
    <property type="entry name" value="Peptidase_M2"/>
    <property type="match status" value="1"/>
</dbReference>